<dbReference type="PROSITE" id="PS51257">
    <property type="entry name" value="PROKAR_LIPOPROTEIN"/>
    <property type="match status" value="1"/>
</dbReference>
<proteinExistence type="predicted"/>
<protein>
    <submittedName>
        <fullName evidence="2">Uncharacterized protein</fullName>
    </submittedName>
</protein>
<feature type="transmembrane region" description="Helical" evidence="1">
    <location>
        <begin position="108"/>
        <end position="131"/>
    </location>
</feature>
<feature type="transmembrane region" description="Helical" evidence="1">
    <location>
        <begin position="7"/>
        <end position="28"/>
    </location>
</feature>
<dbReference type="EMBL" id="MU001794">
    <property type="protein sequence ID" value="KAF2797974.1"/>
    <property type="molecule type" value="Genomic_DNA"/>
</dbReference>
<dbReference type="AlphaFoldDB" id="A0A6A6XNZ7"/>
<keyword evidence="1" id="KW-0472">Membrane</keyword>
<evidence type="ECO:0000313" key="3">
    <source>
        <dbReference type="Proteomes" id="UP000799757"/>
    </source>
</evidence>
<evidence type="ECO:0000313" key="2">
    <source>
        <dbReference type="EMBL" id="KAF2797974.1"/>
    </source>
</evidence>
<dbReference type="OrthoDB" id="529273at2759"/>
<keyword evidence="1" id="KW-0812">Transmembrane</keyword>
<evidence type="ECO:0000256" key="1">
    <source>
        <dbReference type="SAM" id="Phobius"/>
    </source>
</evidence>
<reference evidence="2" key="1">
    <citation type="journal article" date="2020" name="Stud. Mycol.">
        <title>101 Dothideomycetes genomes: a test case for predicting lifestyles and emergence of pathogens.</title>
        <authorList>
            <person name="Haridas S."/>
            <person name="Albert R."/>
            <person name="Binder M."/>
            <person name="Bloem J."/>
            <person name="Labutti K."/>
            <person name="Salamov A."/>
            <person name="Andreopoulos B."/>
            <person name="Baker S."/>
            <person name="Barry K."/>
            <person name="Bills G."/>
            <person name="Bluhm B."/>
            <person name="Cannon C."/>
            <person name="Castanera R."/>
            <person name="Culley D."/>
            <person name="Daum C."/>
            <person name="Ezra D."/>
            <person name="Gonzalez J."/>
            <person name="Henrissat B."/>
            <person name="Kuo A."/>
            <person name="Liang C."/>
            <person name="Lipzen A."/>
            <person name="Lutzoni F."/>
            <person name="Magnuson J."/>
            <person name="Mondo S."/>
            <person name="Nolan M."/>
            <person name="Ohm R."/>
            <person name="Pangilinan J."/>
            <person name="Park H.-J."/>
            <person name="Ramirez L."/>
            <person name="Alfaro M."/>
            <person name="Sun H."/>
            <person name="Tritt A."/>
            <person name="Yoshinaga Y."/>
            <person name="Zwiers L.-H."/>
            <person name="Turgeon B."/>
            <person name="Goodwin S."/>
            <person name="Spatafora J."/>
            <person name="Crous P."/>
            <person name="Grigoriev I."/>
        </authorList>
    </citation>
    <scope>NUCLEOTIDE SEQUENCE</scope>
    <source>
        <strain evidence="2">CBS 109.77</strain>
    </source>
</reference>
<organism evidence="2 3">
    <name type="scientific">Melanomma pulvis-pyrius CBS 109.77</name>
    <dbReference type="NCBI Taxonomy" id="1314802"/>
    <lineage>
        <taxon>Eukaryota</taxon>
        <taxon>Fungi</taxon>
        <taxon>Dikarya</taxon>
        <taxon>Ascomycota</taxon>
        <taxon>Pezizomycotina</taxon>
        <taxon>Dothideomycetes</taxon>
        <taxon>Pleosporomycetidae</taxon>
        <taxon>Pleosporales</taxon>
        <taxon>Melanommataceae</taxon>
        <taxon>Melanomma</taxon>
    </lineage>
</organism>
<feature type="transmembrane region" description="Helical" evidence="1">
    <location>
        <begin position="471"/>
        <end position="491"/>
    </location>
</feature>
<dbReference type="Proteomes" id="UP000799757">
    <property type="component" value="Unassembled WGS sequence"/>
</dbReference>
<sequence length="537" mass="58452">MKTPPPLLFNIFYALSLTTTIACLLVAANELKWSRTGGFYQLVTANRASVQIVIQILANVFGWIHVTAICRLINYTTRIRFNKDAISLDTLRAWIALSMAKMDWDLPIIWLLPLVLFIALTLIPSALWAGAITPVSITTVIQSSLQVPSYENVSYIKMWSPGNDRPDSSPLTRNAKGLFTYQVGVAFTANLLFDAASVTVSDSSQPESPHAKFDNTQYAYLGRSYGVGSAAGLGDNFITNNSLATRYAYQEAGYSAHVHCIYNKSNALELNSQGYPYLYSVSGFLPDSPPGDPEYTNCAGVDDKQIVVMSVAHSETSPRRYVAITAGSSYKSLDATQCAIDFTPMLFNVSVSIANRNISVVPAGETADFNPKRNLARTVVRQYSDISATGTNFYMSLIGNALTSSIAGWKLSHQNSSADEATLAGLEQAFLAMTDDMLVAYGSAQLVVGGFSQATTALVHVNALRFGTPGYIYAIFSINSLVVLAFVAEALRTRRWRKLIDFDYLDSRRLVVGSSLGGRGISNAVLQTGRFYTATIV</sequence>
<gene>
    <name evidence="2" type="ORF">K505DRAFT_396502</name>
</gene>
<accession>A0A6A6XNZ7</accession>
<feature type="transmembrane region" description="Helical" evidence="1">
    <location>
        <begin position="48"/>
        <end position="73"/>
    </location>
</feature>
<keyword evidence="3" id="KW-1185">Reference proteome</keyword>
<keyword evidence="1" id="KW-1133">Transmembrane helix</keyword>
<name>A0A6A6XNZ7_9PLEO</name>